<gene>
    <name evidence="4" type="ordered locus">FFONT_1349</name>
</gene>
<dbReference type="OrthoDB" id="5740at2157"/>
<keyword evidence="2" id="KW-0004">4Fe-4S</keyword>
<protein>
    <submittedName>
        <fullName evidence="4">Membrane-bound oxidoreductase, subunit MbxJ</fullName>
    </submittedName>
</protein>
<reference evidence="5" key="1">
    <citation type="submission" date="2012-03" db="EMBL/GenBank/DDBJ databases">
        <title>Fervidicoccus fontis complete genome analysis confirms its distinct phylogenetic position and predicts its environmental function.</title>
        <authorList>
            <person name="Lebedinsky A.V."/>
            <person name="Mardanov A.V."/>
            <person name="Gumerov V.M."/>
            <person name="Beletsky A.V."/>
            <person name="Kublanov I.V."/>
            <person name="Perevalova A.A."/>
            <person name="Bonch-Osmolovskaya E.A."/>
            <person name="Ravin N.V."/>
            <person name="Skryabin K.G."/>
        </authorList>
    </citation>
    <scope>NUCLEOTIDE SEQUENCE [LARGE SCALE GENOMIC DNA]</scope>
    <source>
        <strain evidence="5">DSM 19380 / VKM B-2539 / Kam940</strain>
    </source>
</reference>
<name>I0A2Y0_FERFK</name>
<dbReference type="RefSeq" id="WP_014558486.1">
    <property type="nucleotide sequence ID" value="NC_017461.1"/>
</dbReference>
<evidence type="ECO:0000313" key="4">
    <source>
        <dbReference type="EMBL" id="AFH43337.1"/>
    </source>
</evidence>
<dbReference type="InterPro" id="IPR006137">
    <property type="entry name" value="NADH_UbQ_OxRdtase-like_20kDa"/>
</dbReference>
<dbReference type="eggNOG" id="arCOG01554">
    <property type="taxonomic scope" value="Archaea"/>
</dbReference>
<dbReference type="HOGENOM" id="CLU_055737_7_3_2"/>
<evidence type="ECO:0000259" key="3">
    <source>
        <dbReference type="Pfam" id="PF01058"/>
    </source>
</evidence>
<dbReference type="KEGG" id="ffo:FFONT_1349"/>
<sequence>MEIAIEIANSISNKIMRFTIKLVKRILKPFSGMIDWANSYSLWPVHFTTSCCGCEFAATYDPRFDSERYGSLPFTHVRDTNTIIIEGTISKKMAKALKVVYDQMPSPKYVIAMGACAIDGGIFYNSYNVVKPRDFLPVEVYIPGCPPRPEAVENAILTMQRRIRELRIASKKVTE</sequence>
<dbReference type="InterPro" id="IPR006138">
    <property type="entry name" value="NADH_UQ_OxRdtase_20Kd_su"/>
</dbReference>
<keyword evidence="2" id="KW-0408">Iron</keyword>
<dbReference type="Gene3D" id="3.40.50.12280">
    <property type="match status" value="1"/>
</dbReference>
<dbReference type="GO" id="GO:0046872">
    <property type="term" value="F:metal ion binding"/>
    <property type="evidence" value="ECO:0007669"/>
    <property type="project" value="UniProtKB-KW"/>
</dbReference>
<dbReference type="GO" id="GO:0009060">
    <property type="term" value="P:aerobic respiration"/>
    <property type="evidence" value="ECO:0007669"/>
    <property type="project" value="TreeGrafter"/>
</dbReference>
<keyword evidence="5" id="KW-1185">Reference proteome</keyword>
<dbReference type="Proteomes" id="UP000007391">
    <property type="component" value="Chromosome"/>
</dbReference>
<organism evidence="4 5">
    <name type="scientific">Fervidicoccus fontis (strain DSM 19380 / JCM 18336 / VKM B-2539 / Kam940)</name>
    <dbReference type="NCBI Taxonomy" id="1163730"/>
    <lineage>
        <taxon>Archaea</taxon>
        <taxon>Thermoproteota</taxon>
        <taxon>Thermoprotei</taxon>
        <taxon>Fervidicoccales</taxon>
        <taxon>Fervidicoccaceae</taxon>
        <taxon>Fervidicoccus</taxon>
    </lineage>
</organism>
<dbReference type="NCBIfam" id="NF005012">
    <property type="entry name" value="PRK06411.1"/>
    <property type="match status" value="1"/>
</dbReference>
<dbReference type="GO" id="GO:0008137">
    <property type="term" value="F:NADH dehydrogenase (ubiquinone) activity"/>
    <property type="evidence" value="ECO:0007669"/>
    <property type="project" value="InterPro"/>
</dbReference>
<dbReference type="PANTHER" id="PTHR11995:SF14">
    <property type="entry name" value="NADH DEHYDROGENASE [UBIQUINONE] IRON-SULFUR PROTEIN 7, MITOCHONDRIAL"/>
    <property type="match status" value="1"/>
</dbReference>
<dbReference type="InParanoid" id="I0A2Y0"/>
<dbReference type="PANTHER" id="PTHR11995">
    <property type="entry name" value="NADH DEHYDROGENASE"/>
    <property type="match status" value="1"/>
</dbReference>
<dbReference type="GO" id="GO:0015990">
    <property type="term" value="P:electron transport coupled proton transport"/>
    <property type="evidence" value="ECO:0007669"/>
    <property type="project" value="TreeGrafter"/>
</dbReference>
<dbReference type="NCBIfam" id="TIGR01957">
    <property type="entry name" value="nuoB_fam"/>
    <property type="match status" value="1"/>
</dbReference>
<dbReference type="GO" id="GO:0051539">
    <property type="term" value="F:4 iron, 4 sulfur cluster binding"/>
    <property type="evidence" value="ECO:0007669"/>
    <property type="project" value="UniProtKB-KW"/>
</dbReference>
<dbReference type="EMBL" id="CP003423">
    <property type="protein sequence ID" value="AFH43337.1"/>
    <property type="molecule type" value="Genomic_DNA"/>
</dbReference>
<dbReference type="GeneID" id="12450464"/>
<accession>I0A2Y0</accession>
<dbReference type="FunCoup" id="I0A2Y0">
    <property type="interactions" value="125"/>
</dbReference>
<evidence type="ECO:0000313" key="5">
    <source>
        <dbReference type="Proteomes" id="UP000007391"/>
    </source>
</evidence>
<comment type="similarity">
    <text evidence="1 2">Belongs to the complex I 20 kDa subunit family.</text>
</comment>
<keyword evidence="2" id="KW-0411">Iron-sulfur</keyword>
<dbReference type="GO" id="GO:0045271">
    <property type="term" value="C:respiratory chain complex I"/>
    <property type="evidence" value="ECO:0007669"/>
    <property type="project" value="TreeGrafter"/>
</dbReference>
<dbReference type="AlphaFoldDB" id="I0A2Y0"/>
<keyword evidence="2" id="KW-0520">NAD</keyword>
<dbReference type="SUPFAM" id="SSF56770">
    <property type="entry name" value="HydA/Nqo6-like"/>
    <property type="match status" value="1"/>
</dbReference>
<evidence type="ECO:0000256" key="2">
    <source>
        <dbReference type="RuleBase" id="RU004464"/>
    </source>
</evidence>
<dbReference type="Pfam" id="PF01058">
    <property type="entry name" value="Oxidored_q6"/>
    <property type="match status" value="1"/>
</dbReference>
<dbReference type="GO" id="GO:0048038">
    <property type="term" value="F:quinone binding"/>
    <property type="evidence" value="ECO:0007669"/>
    <property type="project" value="InterPro"/>
</dbReference>
<reference evidence="4 5" key="2">
    <citation type="journal article" date="2014" name="Extremophiles">
        <title>Analysis of the complete genome of Fervidococcus fontis confirms the distinct phylogenetic position of the order Fervidicoccales and suggests its environmental function.</title>
        <authorList>
            <person name="Lebedinsky A.V."/>
            <person name="Mardanov A.V."/>
            <person name="Kublanov I.V."/>
            <person name="Gumerov V.M."/>
            <person name="Beletsky A.V."/>
            <person name="Perevalova A.A."/>
            <person name="Bidzhieva S.Kh."/>
            <person name="Bonch-Osmolovskaya E.A."/>
            <person name="Skryabin K.G."/>
            <person name="Ravin N.V."/>
        </authorList>
    </citation>
    <scope>NUCLEOTIDE SEQUENCE [LARGE SCALE GENOMIC DNA]</scope>
    <source>
        <strain evidence="5">DSM 19380 / VKM B-2539 / Kam940</strain>
    </source>
</reference>
<keyword evidence="2" id="KW-0479">Metal-binding</keyword>
<evidence type="ECO:0000256" key="1">
    <source>
        <dbReference type="ARBA" id="ARBA00009173"/>
    </source>
</evidence>
<dbReference type="STRING" id="1163730.FFONT_1349"/>
<proteinExistence type="inferred from homology"/>
<feature type="domain" description="NADH:ubiquinone oxidoreductase-like 20kDa subunit" evidence="3">
    <location>
        <begin position="51"/>
        <end position="158"/>
    </location>
</feature>